<name>A0A7C4RSD5_9BACT</name>
<reference evidence="2" key="1">
    <citation type="journal article" date="2020" name="mSystems">
        <title>Genome- and Community-Level Interaction Insights into Carbon Utilization and Element Cycling Functions of Hydrothermarchaeota in Hydrothermal Sediment.</title>
        <authorList>
            <person name="Zhou Z."/>
            <person name="Liu Y."/>
            <person name="Xu W."/>
            <person name="Pan J."/>
            <person name="Luo Z.H."/>
            <person name="Li M."/>
        </authorList>
    </citation>
    <scope>NUCLEOTIDE SEQUENCE [LARGE SCALE GENOMIC DNA]</scope>
    <source>
        <strain evidence="2">SpSt-477</strain>
    </source>
</reference>
<sequence>MKKIHRFWVVLLAVAIVMAAGATQAATITGVIKANNDLYDPDIPNPVPGRTFAVVYQGETACTASYLTYGGIDATGKFEIKGLPPTLDKYTRYFVKTWSDQTKEEYFVDAWFNGNGINGYYDCASVTTPIVLGASETKDVGTIKLQLGDWFSGTVTNHGNSGSTVNTYVLVLQQQLKDGVPTNGCTSPIFSISPTDSSGKYETDNLPIGNYFLQTYSFKNYLSAWIGFLGTTTNCSDALAIFANNAGNKISGKDFTLSSTGGTISGTIILADGSGTMDKILVNIYAFDASLPGTCKVGRWVTTAFPNTDTTSSEYGKYTTPTLAPGSYYIQSYSTDGTYENEYYPATVGGSTTACTGATKIDLNAGDMLTGYNLPLYSVTNSTISGFVYKTGTTTPISGIYVNVYESTTTAPYYGKWVTSAVVQSNGSYKTPYIPKGKYKLQTYDPTFTYLNQWYSGTDPSVYYASSAAVVDTTTTQENINFYLNP</sequence>
<feature type="signal peptide" evidence="1">
    <location>
        <begin position="1"/>
        <end position="25"/>
    </location>
</feature>
<dbReference type="SUPFAM" id="SSF49478">
    <property type="entry name" value="Cna protein B-type domain"/>
    <property type="match status" value="1"/>
</dbReference>
<feature type="chain" id="PRO_5027906435" description="Carboxypeptidase regulatory-like domain-containing protein" evidence="1">
    <location>
        <begin position="26"/>
        <end position="486"/>
    </location>
</feature>
<gene>
    <name evidence="2" type="ORF">ENS29_05105</name>
</gene>
<keyword evidence="1" id="KW-0732">Signal</keyword>
<dbReference type="EMBL" id="DSUH01000116">
    <property type="protein sequence ID" value="HGU32217.1"/>
    <property type="molecule type" value="Genomic_DNA"/>
</dbReference>
<evidence type="ECO:0000256" key="1">
    <source>
        <dbReference type="SAM" id="SignalP"/>
    </source>
</evidence>
<evidence type="ECO:0008006" key="3">
    <source>
        <dbReference type="Google" id="ProtNLM"/>
    </source>
</evidence>
<dbReference type="AlphaFoldDB" id="A0A7C4RSD5"/>
<protein>
    <recommendedName>
        <fullName evidence="3">Carboxypeptidase regulatory-like domain-containing protein</fullName>
    </recommendedName>
</protein>
<proteinExistence type="predicted"/>
<accession>A0A7C4RSD5</accession>
<evidence type="ECO:0000313" key="2">
    <source>
        <dbReference type="EMBL" id="HGU32217.1"/>
    </source>
</evidence>
<organism evidence="2">
    <name type="scientific">Desulfatirhabdium butyrativorans</name>
    <dbReference type="NCBI Taxonomy" id="340467"/>
    <lineage>
        <taxon>Bacteria</taxon>
        <taxon>Pseudomonadati</taxon>
        <taxon>Thermodesulfobacteriota</taxon>
        <taxon>Desulfobacteria</taxon>
        <taxon>Desulfobacterales</taxon>
        <taxon>Desulfatirhabdiaceae</taxon>
        <taxon>Desulfatirhabdium</taxon>
    </lineage>
</organism>
<comment type="caution">
    <text evidence="2">The sequence shown here is derived from an EMBL/GenBank/DDBJ whole genome shotgun (WGS) entry which is preliminary data.</text>
</comment>